<feature type="compositionally biased region" description="Basic and acidic residues" evidence="1">
    <location>
        <begin position="16"/>
        <end position="28"/>
    </location>
</feature>
<evidence type="ECO:0000313" key="2">
    <source>
        <dbReference type="EMBL" id="SFC13435.1"/>
    </source>
</evidence>
<proteinExistence type="predicted"/>
<dbReference type="Proteomes" id="UP000182258">
    <property type="component" value="Unassembled WGS sequence"/>
</dbReference>
<dbReference type="AlphaFoldDB" id="A0A1I1GPP9"/>
<name>A0A1I1GPP9_9HYPH</name>
<dbReference type="RefSeq" id="WP_280136837.1">
    <property type="nucleotide sequence ID" value="NZ_FOMB01000002.1"/>
</dbReference>
<evidence type="ECO:0000313" key="3">
    <source>
        <dbReference type="Proteomes" id="UP000182258"/>
    </source>
</evidence>
<organism evidence="2 3">
    <name type="scientific">Devosia psychrophila</name>
    <dbReference type="NCBI Taxonomy" id="728005"/>
    <lineage>
        <taxon>Bacteria</taxon>
        <taxon>Pseudomonadati</taxon>
        <taxon>Pseudomonadota</taxon>
        <taxon>Alphaproteobacteria</taxon>
        <taxon>Hyphomicrobiales</taxon>
        <taxon>Devosiaceae</taxon>
        <taxon>Devosia</taxon>
    </lineage>
</organism>
<evidence type="ECO:0000256" key="1">
    <source>
        <dbReference type="SAM" id="MobiDB-lite"/>
    </source>
</evidence>
<protein>
    <submittedName>
        <fullName evidence="2">Uncharacterized protein</fullName>
    </submittedName>
</protein>
<accession>A0A1I1GPP9</accession>
<reference evidence="2 3" key="1">
    <citation type="submission" date="2016-10" db="EMBL/GenBank/DDBJ databases">
        <authorList>
            <person name="de Groot N.N."/>
        </authorList>
    </citation>
    <scope>NUCLEOTIDE SEQUENCE [LARGE SCALE GENOMIC DNA]</scope>
    <source>
        <strain evidence="2 3">CGMCC 1.10210</strain>
    </source>
</reference>
<gene>
    <name evidence="2" type="ORF">SAMN04488059_102252</name>
</gene>
<sequence>MTKEKSKPAPLELEPGEQKDDNIDDMGRKPGGAKQDQPVKPKS</sequence>
<dbReference type="EMBL" id="FOMB01000002">
    <property type="protein sequence ID" value="SFC13435.1"/>
    <property type="molecule type" value="Genomic_DNA"/>
</dbReference>
<dbReference type="STRING" id="728005.SAMN04488059_102252"/>
<feature type="region of interest" description="Disordered" evidence="1">
    <location>
        <begin position="1"/>
        <end position="43"/>
    </location>
</feature>